<dbReference type="EMBL" id="JAQQWL010000002">
    <property type="protein sequence ID" value="KAK8086796.1"/>
    <property type="molecule type" value="Genomic_DNA"/>
</dbReference>
<organism evidence="2 3">
    <name type="scientific">Apiospora phragmitis</name>
    <dbReference type="NCBI Taxonomy" id="2905665"/>
    <lineage>
        <taxon>Eukaryota</taxon>
        <taxon>Fungi</taxon>
        <taxon>Dikarya</taxon>
        <taxon>Ascomycota</taxon>
        <taxon>Pezizomycotina</taxon>
        <taxon>Sordariomycetes</taxon>
        <taxon>Xylariomycetidae</taxon>
        <taxon>Amphisphaeriales</taxon>
        <taxon>Apiosporaceae</taxon>
        <taxon>Apiospora</taxon>
    </lineage>
</organism>
<dbReference type="GeneID" id="92086242"/>
<name>A0ABR1WUD4_9PEZI</name>
<gene>
    <name evidence="2" type="ORF">PG994_001770</name>
</gene>
<dbReference type="RefSeq" id="XP_066721320.1">
    <property type="nucleotide sequence ID" value="XM_066853179.1"/>
</dbReference>
<feature type="region of interest" description="Disordered" evidence="1">
    <location>
        <begin position="42"/>
        <end position="61"/>
    </location>
</feature>
<sequence>MQELGTLFLDEFSLYVHGPGCPPIEGFHGGAVAGDQSTARISARGNSTGSFPNLDINAKDD</sequence>
<keyword evidence="3" id="KW-1185">Reference proteome</keyword>
<evidence type="ECO:0000313" key="3">
    <source>
        <dbReference type="Proteomes" id="UP001480595"/>
    </source>
</evidence>
<reference evidence="2 3" key="1">
    <citation type="submission" date="2023-01" db="EMBL/GenBank/DDBJ databases">
        <title>Analysis of 21 Apiospora genomes using comparative genomics revels a genus with tremendous synthesis potential of carbohydrate active enzymes and secondary metabolites.</title>
        <authorList>
            <person name="Sorensen T."/>
        </authorList>
    </citation>
    <scope>NUCLEOTIDE SEQUENCE [LARGE SCALE GENOMIC DNA]</scope>
    <source>
        <strain evidence="2 3">CBS 135458</strain>
    </source>
</reference>
<proteinExistence type="predicted"/>
<protein>
    <submittedName>
        <fullName evidence="2">Uncharacterized protein</fullName>
    </submittedName>
</protein>
<dbReference type="Proteomes" id="UP001480595">
    <property type="component" value="Unassembled WGS sequence"/>
</dbReference>
<accession>A0ABR1WUD4</accession>
<evidence type="ECO:0000256" key="1">
    <source>
        <dbReference type="SAM" id="MobiDB-lite"/>
    </source>
</evidence>
<evidence type="ECO:0000313" key="2">
    <source>
        <dbReference type="EMBL" id="KAK8086796.1"/>
    </source>
</evidence>
<comment type="caution">
    <text evidence="2">The sequence shown here is derived from an EMBL/GenBank/DDBJ whole genome shotgun (WGS) entry which is preliminary data.</text>
</comment>
<feature type="compositionally biased region" description="Polar residues" evidence="1">
    <location>
        <begin position="42"/>
        <end position="51"/>
    </location>
</feature>